<dbReference type="EMBL" id="CAJZBQ010000020">
    <property type="protein sequence ID" value="CAG9318172.1"/>
    <property type="molecule type" value="Genomic_DNA"/>
</dbReference>
<dbReference type="Proteomes" id="UP001162131">
    <property type="component" value="Unassembled WGS sequence"/>
</dbReference>
<organism evidence="2 3">
    <name type="scientific">Blepharisma stoltei</name>
    <dbReference type="NCBI Taxonomy" id="1481888"/>
    <lineage>
        <taxon>Eukaryota</taxon>
        <taxon>Sar</taxon>
        <taxon>Alveolata</taxon>
        <taxon>Ciliophora</taxon>
        <taxon>Postciliodesmatophora</taxon>
        <taxon>Heterotrichea</taxon>
        <taxon>Heterotrichida</taxon>
        <taxon>Blepharismidae</taxon>
        <taxon>Blepharisma</taxon>
    </lineage>
</organism>
<name>A0AAU9ITJ7_9CILI</name>
<dbReference type="Gene3D" id="1.10.238.10">
    <property type="entry name" value="EF-hand"/>
    <property type="match status" value="1"/>
</dbReference>
<accession>A0AAU9ITJ7</accession>
<dbReference type="SUPFAM" id="SSF47473">
    <property type="entry name" value="EF-hand"/>
    <property type="match status" value="1"/>
</dbReference>
<protein>
    <recommendedName>
        <fullName evidence="1">EF-hand domain-containing protein</fullName>
    </recommendedName>
</protein>
<proteinExistence type="predicted"/>
<dbReference type="AlphaFoldDB" id="A0AAU9ITJ7"/>
<comment type="caution">
    <text evidence="2">The sequence shown here is derived from an EMBL/GenBank/DDBJ whole genome shotgun (WGS) entry which is preliminary data.</text>
</comment>
<gene>
    <name evidence="2" type="ORF">BSTOLATCC_MIC20653</name>
</gene>
<keyword evidence="3" id="KW-1185">Reference proteome</keyword>
<reference evidence="2" key="1">
    <citation type="submission" date="2021-09" db="EMBL/GenBank/DDBJ databases">
        <authorList>
            <consortium name="AG Swart"/>
            <person name="Singh M."/>
            <person name="Singh A."/>
            <person name="Seah K."/>
            <person name="Emmerich C."/>
        </authorList>
    </citation>
    <scope>NUCLEOTIDE SEQUENCE</scope>
    <source>
        <strain evidence="2">ATCC30299</strain>
    </source>
</reference>
<evidence type="ECO:0000313" key="3">
    <source>
        <dbReference type="Proteomes" id="UP001162131"/>
    </source>
</evidence>
<feature type="domain" description="EF-hand" evidence="1">
    <location>
        <begin position="116"/>
        <end position="151"/>
    </location>
</feature>
<dbReference type="PROSITE" id="PS50222">
    <property type="entry name" value="EF_HAND_2"/>
    <property type="match status" value="1"/>
</dbReference>
<sequence length="284" mass="33809">MGCLWSRNKWEQEERLVLDSENCLKLNKKHCKKIVSVFHRMTKLFHLNLTQFESALRELKIETDEETMKFFELFKEDPNDSYFFNNLEVKPNLKGEEYLYSVKKLSVLAIFFGKGNTEEKINALFNIYDIDLSKRLSLTELGVMLKDIGEISLHHLPRLATVKYPNKMSEIMKYSKCLSKMEEGLIEYFKYLICGFRVREITLHEFVEAFEQDELQIILNAAEIRNFAIRAYEDALIQKIERKKETNLDSDDIQEITLERRHTTWNKRKIRKKFNKKKTADVQV</sequence>
<evidence type="ECO:0000259" key="1">
    <source>
        <dbReference type="PROSITE" id="PS50222"/>
    </source>
</evidence>
<dbReference type="GO" id="GO:0005509">
    <property type="term" value="F:calcium ion binding"/>
    <property type="evidence" value="ECO:0007669"/>
    <property type="project" value="InterPro"/>
</dbReference>
<dbReference type="InterPro" id="IPR011992">
    <property type="entry name" value="EF-hand-dom_pair"/>
</dbReference>
<dbReference type="InterPro" id="IPR002048">
    <property type="entry name" value="EF_hand_dom"/>
</dbReference>
<evidence type="ECO:0000313" key="2">
    <source>
        <dbReference type="EMBL" id="CAG9318172.1"/>
    </source>
</evidence>